<evidence type="ECO:0000313" key="1">
    <source>
        <dbReference type="EMBL" id="AQT67391.1"/>
    </source>
</evidence>
<dbReference type="EMBL" id="CP019791">
    <property type="protein sequence ID" value="AQT67391.1"/>
    <property type="molecule type" value="Genomic_DNA"/>
</dbReference>
<keyword evidence="2" id="KW-1185">Reference proteome</keyword>
<name>A0A1U9NHJ4_9BACT</name>
<organism evidence="1 2">
    <name type="scientific">Anaerohalosphaera lusitana</name>
    <dbReference type="NCBI Taxonomy" id="1936003"/>
    <lineage>
        <taxon>Bacteria</taxon>
        <taxon>Pseudomonadati</taxon>
        <taxon>Planctomycetota</taxon>
        <taxon>Phycisphaerae</taxon>
        <taxon>Sedimentisphaerales</taxon>
        <taxon>Anaerohalosphaeraceae</taxon>
        <taxon>Anaerohalosphaera</taxon>
    </lineage>
</organism>
<reference evidence="2" key="1">
    <citation type="submission" date="2017-02" db="EMBL/GenBank/DDBJ databases">
        <title>Comparative genomics and description of representatives of a novel lineage of planctomycetes thriving in anoxic sediments.</title>
        <authorList>
            <person name="Spring S."/>
            <person name="Bunk B."/>
            <person name="Sproer C."/>
        </authorList>
    </citation>
    <scope>NUCLEOTIDE SEQUENCE [LARGE SCALE GENOMIC DNA]</scope>
    <source>
        <strain evidence="2">ST-NAGAB-D1</strain>
    </source>
</reference>
<dbReference type="STRING" id="1936003.STSP2_00535"/>
<dbReference type="RefSeq" id="WP_146659598.1">
    <property type="nucleotide sequence ID" value="NZ_CP019791.1"/>
</dbReference>
<accession>A0A1U9NHJ4</accession>
<gene>
    <name evidence="1" type="ORF">STSP2_00535</name>
</gene>
<dbReference type="KEGG" id="alus:STSP2_00535"/>
<dbReference type="AlphaFoldDB" id="A0A1U9NHJ4"/>
<evidence type="ECO:0000313" key="2">
    <source>
        <dbReference type="Proteomes" id="UP000189674"/>
    </source>
</evidence>
<protein>
    <submittedName>
        <fullName evidence="1">Uncharacterized protein</fullName>
    </submittedName>
</protein>
<proteinExistence type="predicted"/>
<dbReference type="Proteomes" id="UP000189674">
    <property type="component" value="Chromosome"/>
</dbReference>
<sequence length="70" mass="8149">MKIYSSKNRTKKGLLLGGLIGLLGPLFTRKPKPTQSDLQKADFRTSTRKMGLNFTDKLRNHFRTQWLRKN</sequence>